<sequence>MTAAAIAATLSSVALAQTPQQIAEYRRKLAEYNAVRQPFDEAASSYWTAIGDKRRARNAKRRNGEAIIAEDYVLTQPPVYTGPPKPVDPSPPEKPPKPRAPLPVVADFLSQAQEHFHFTPRKPATEIDYKRAYARVASSYGLTRDQAVRIYSFESGGNGKYDVQAGLEGNRPGARAISTALGYNQLLTTNTIGLLTEHGGIILKALHEKTHQASGAQKAELQRKAAVVQQMVAFCKTVPNQWSAHEKLGVTPRGIAVHALNLDIDVGPLLQTLKLMDSVNFAKRKGYHAPLTAAELEMMNLTGDGNGFDMVSMPQAMRAVVPTSNFFQRNGYERNPVAIRNNTVAKLLAATDARMDNQINLQGAKDLAAAF</sequence>
<dbReference type="AlphaFoldDB" id="A0A4U6BPY6"/>
<keyword evidence="2" id="KW-0732">Signal</keyword>
<feature type="region of interest" description="Disordered" evidence="1">
    <location>
        <begin position="77"/>
        <end position="100"/>
    </location>
</feature>
<dbReference type="RefSeq" id="WP_083992635.1">
    <property type="nucleotide sequence ID" value="NZ_LBIA02000001.1"/>
</dbReference>
<evidence type="ECO:0000313" key="4">
    <source>
        <dbReference type="Proteomes" id="UP000034832"/>
    </source>
</evidence>
<organism evidence="3 4">
    <name type="scientific">Afipia massiliensis</name>
    <dbReference type="NCBI Taxonomy" id="211460"/>
    <lineage>
        <taxon>Bacteria</taxon>
        <taxon>Pseudomonadati</taxon>
        <taxon>Pseudomonadota</taxon>
        <taxon>Alphaproteobacteria</taxon>
        <taxon>Hyphomicrobiales</taxon>
        <taxon>Nitrobacteraceae</taxon>
        <taxon>Afipia</taxon>
    </lineage>
</organism>
<gene>
    <name evidence="3" type="ORF">YH63_004910</name>
</gene>
<proteinExistence type="predicted"/>
<evidence type="ECO:0000313" key="3">
    <source>
        <dbReference type="EMBL" id="TKT70804.1"/>
    </source>
</evidence>
<name>A0A4U6BPY6_9BRAD</name>
<dbReference type="OrthoDB" id="8263621at2"/>
<dbReference type="STRING" id="211460.YH63_13995"/>
<keyword evidence="4" id="KW-1185">Reference proteome</keyword>
<dbReference type="EMBL" id="LBIA02000001">
    <property type="protein sequence ID" value="TKT70804.1"/>
    <property type="molecule type" value="Genomic_DNA"/>
</dbReference>
<feature type="signal peptide" evidence="2">
    <location>
        <begin position="1"/>
        <end position="16"/>
    </location>
</feature>
<evidence type="ECO:0000256" key="1">
    <source>
        <dbReference type="SAM" id="MobiDB-lite"/>
    </source>
</evidence>
<evidence type="ECO:0000256" key="2">
    <source>
        <dbReference type="SAM" id="SignalP"/>
    </source>
</evidence>
<accession>A0A4U6BPY6</accession>
<feature type="compositionally biased region" description="Pro residues" evidence="1">
    <location>
        <begin position="80"/>
        <end position="100"/>
    </location>
</feature>
<dbReference type="Proteomes" id="UP000034832">
    <property type="component" value="Unassembled WGS sequence"/>
</dbReference>
<protein>
    <submittedName>
        <fullName evidence="3">Uncharacterized protein</fullName>
    </submittedName>
</protein>
<feature type="chain" id="PRO_5020864250" evidence="2">
    <location>
        <begin position="17"/>
        <end position="371"/>
    </location>
</feature>
<comment type="caution">
    <text evidence="3">The sequence shown here is derived from an EMBL/GenBank/DDBJ whole genome shotgun (WGS) entry which is preliminary data.</text>
</comment>
<reference evidence="3" key="1">
    <citation type="submission" date="2019-04" db="EMBL/GenBank/DDBJ databases">
        <title>Whole genome sequencing of cave bacteria.</title>
        <authorList>
            <person name="Gan H.M."/>
            <person name="Barton H."/>
            <person name="Savka M.A."/>
        </authorList>
    </citation>
    <scope>NUCLEOTIDE SEQUENCE [LARGE SCALE GENOMIC DNA]</scope>
    <source>
        <strain evidence="3">LC387</strain>
    </source>
</reference>